<dbReference type="PANTHER" id="PTHR24148:SF64">
    <property type="entry name" value="HETEROKARYON INCOMPATIBILITY DOMAIN-CONTAINING PROTEIN"/>
    <property type="match status" value="1"/>
</dbReference>
<dbReference type="InterPro" id="IPR052895">
    <property type="entry name" value="HetReg/Transcr_Mod"/>
</dbReference>
<evidence type="ECO:0000313" key="3">
    <source>
        <dbReference type="Proteomes" id="UP000813461"/>
    </source>
</evidence>
<protein>
    <submittedName>
        <fullName evidence="2">Heterokaryon incompatibility protein-domain-containing protein</fullName>
    </submittedName>
</protein>
<name>A0A8K0VXU0_9PLEO</name>
<dbReference type="Pfam" id="PF26639">
    <property type="entry name" value="Het-6_barrel"/>
    <property type="match status" value="1"/>
</dbReference>
<dbReference type="OrthoDB" id="3724707at2759"/>
<accession>A0A8K0VXU0</accession>
<dbReference type="Proteomes" id="UP000813461">
    <property type="component" value="Unassembled WGS sequence"/>
</dbReference>
<evidence type="ECO:0000313" key="2">
    <source>
        <dbReference type="EMBL" id="KAH7086800.1"/>
    </source>
</evidence>
<sequence>MAGDNRKFDYKSLRAEFDEVRLLLLHPATSAIEPLRCDLDVASLRENPKYEALSYVWGTPGNRGSMLLSGHVFTLYENLEAALRRLRRTNKSRALWIDAICINQNDSHEKTFQIPLMRRVYEQAEQVCIWLGEETSTSLIGMQALRGDALTMKKYWSSWRLNRKYGYLVPSYREQFSNLIHAEVSQEMEVELFAGEVRELLSRPWWNRVWTMQEAIVAKKVIFMCGAETASWANVESYSREARLTHARGMRVFGITLSSDHMIMDDDYALLSQLRQRWQDETWNFGVYELLYKFRRLGCTDPKDRVYGFLGLAERSLGFSINPEYELPVDQVYINVARTFVEKTKTLDILNCRREWEGDNRGEPQTRAYSLFDQARYHDVRCPVHDVSGKKPRLAWVRLPHGWERLNREGKPLFYNWTTRVTQERSPLEDCGPQPFAELVSRQKILSSGWQKWWNNLGVPIVKYCATDSHENKPPKDALEGRFLDLPSWTPNWSAYTDHEPDLLLNWSDKNRSYCAGGIMDRPLLPSPDARKLCLEGYSFDTIATLCNPWHPTSPIPPVSRKGLTVLQTWEEIAARPVTNCPYGGPEGRTNAIWRTHMADYAGDGAASNEDEPFIQCWYDRVGWARDVPDAEDFRGKGMWESFKLTTSTVIMESAMDFHLTDISPFIQRSLFKGLLSTPKKYGDFAKRIHKVCAHRALFVTQKGYIGLAPWNARVGDAVYVLKGGKTPFILRRKSVGEEFSLVGECYVYGIMGGEALSMGLPVEEVRIQ</sequence>
<comment type="caution">
    <text evidence="2">The sequence shown here is derived from an EMBL/GenBank/DDBJ whole genome shotgun (WGS) entry which is preliminary data.</text>
</comment>
<evidence type="ECO:0000259" key="1">
    <source>
        <dbReference type="Pfam" id="PF06985"/>
    </source>
</evidence>
<dbReference type="PANTHER" id="PTHR24148">
    <property type="entry name" value="ANKYRIN REPEAT DOMAIN-CONTAINING PROTEIN 39 HOMOLOG-RELATED"/>
    <property type="match status" value="1"/>
</dbReference>
<organism evidence="2 3">
    <name type="scientific">Paraphoma chrysanthemicola</name>
    <dbReference type="NCBI Taxonomy" id="798071"/>
    <lineage>
        <taxon>Eukaryota</taxon>
        <taxon>Fungi</taxon>
        <taxon>Dikarya</taxon>
        <taxon>Ascomycota</taxon>
        <taxon>Pezizomycotina</taxon>
        <taxon>Dothideomycetes</taxon>
        <taxon>Pleosporomycetidae</taxon>
        <taxon>Pleosporales</taxon>
        <taxon>Pleosporineae</taxon>
        <taxon>Phaeosphaeriaceae</taxon>
        <taxon>Paraphoma</taxon>
    </lineage>
</organism>
<reference evidence="2" key="1">
    <citation type="journal article" date="2021" name="Nat. Commun.">
        <title>Genetic determinants of endophytism in the Arabidopsis root mycobiome.</title>
        <authorList>
            <person name="Mesny F."/>
            <person name="Miyauchi S."/>
            <person name="Thiergart T."/>
            <person name="Pickel B."/>
            <person name="Atanasova L."/>
            <person name="Karlsson M."/>
            <person name="Huettel B."/>
            <person name="Barry K.W."/>
            <person name="Haridas S."/>
            <person name="Chen C."/>
            <person name="Bauer D."/>
            <person name="Andreopoulos W."/>
            <person name="Pangilinan J."/>
            <person name="LaButti K."/>
            <person name="Riley R."/>
            <person name="Lipzen A."/>
            <person name="Clum A."/>
            <person name="Drula E."/>
            <person name="Henrissat B."/>
            <person name="Kohler A."/>
            <person name="Grigoriev I.V."/>
            <person name="Martin F.M."/>
            <person name="Hacquard S."/>
        </authorList>
    </citation>
    <scope>NUCLEOTIDE SEQUENCE</scope>
    <source>
        <strain evidence="2">MPI-SDFR-AT-0120</strain>
    </source>
</reference>
<gene>
    <name evidence="2" type="ORF">FB567DRAFT_51557</name>
</gene>
<proteinExistence type="predicted"/>
<dbReference type="EMBL" id="JAGMVJ010000010">
    <property type="protein sequence ID" value="KAH7086800.1"/>
    <property type="molecule type" value="Genomic_DNA"/>
</dbReference>
<feature type="domain" description="Heterokaryon incompatibility" evidence="1">
    <location>
        <begin position="50"/>
        <end position="214"/>
    </location>
</feature>
<dbReference type="AlphaFoldDB" id="A0A8K0VXU0"/>
<keyword evidence="3" id="KW-1185">Reference proteome</keyword>
<dbReference type="Pfam" id="PF06985">
    <property type="entry name" value="HET"/>
    <property type="match status" value="1"/>
</dbReference>
<dbReference type="InterPro" id="IPR010730">
    <property type="entry name" value="HET"/>
</dbReference>